<evidence type="ECO:0000256" key="5">
    <source>
        <dbReference type="ARBA" id="ARBA00022824"/>
    </source>
</evidence>
<evidence type="ECO:0000313" key="13">
    <source>
        <dbReference type="Proteomes" id="UP001300502"/>
    </source>
</evidence>
<keyword evidence="7" id="KW-0653">Protein transport</keyword>
<accession>A0AAV9I8Y3</accession>
<dbReference type="GO" id="GO:0005789">
    <property type="term" value="C:endoplasmic reticulum membrane"/>
    <property type="evidence" value="ECO:0007669"/>
    <property type="project" value="UniProtKB-SubCell"/>
</dbReference>
<dbReference type="GO" id="GO:0006621">
    <property type="term" value="P:protein retention in ER lumen"/>
    <property type="evidence" value="ECO:0007669"/>
    <property type="project" value="InterPro"/>
</dbReference>
<evidence type="ECO:0000256" key="7">
    <source>
        <dbReference type="ARBA" id="ARBA00022927"/>
    </source>
</evidence>
<evidence type="ECO:0000256" key="10">
    <source>
        <dbReference type="ARBA" id="ARBA00023170"/>
    </source>
</evidence>
<comment type="caution">
    <text evidence="12">The sequence shown here is derived from an EMBL/GenBank/DDBJ whole genome shotgun (WGS) entry which is preliminary data.</text>
</comment>
<dbReference type="InterPro" id="IPR000133">
    <property type="entry name" value="ER_ret_rcpt"/>
</dbReference>
<feature type="transmembrane region" description="Helical" evidence="11">
    <location>
        <begin position="103"/>
        <end position="123"/>
    </location>
</feature>
<name>A0AAV9I8Y3_9RHOD</name>
<feature type="transmembrane region" description="Helical" evidence="11">
    <location>
        <begin position="191"/>
        <end position="212"/>
    </location>
</feature>
<dbReference type="PANTHER" id="PTHR10585">
    <property type="entry name" value="ER LUMEN PROTEIN RETAINING RECEPTOR"/>
    <property type="match status" value="1"/>
</dbReference>
<comment type="similarity">
    <text evidence="2">Belongs to the ERD2 family.</text>
</comment>
<sequence>MAVSSSMNLFRITGDLVHCVSIFILIHKMRKTRSCTGISRKTLELYALVFVTRYLDLLTGGYFESILTIYNTVLKLLFLASTFYCVYLLRVKYRHTYDRSHDTVRVSILLGASALLALIFPQRYSVLEILWSFSQFLEAVAIFPQLWLLRRTGEVENLTSHYIFCLGAYRACYVLNWIWRFVTDNTYRGQYVTWTAGLLQTSLYVDFFYYYLKYKKQGRALKLPP</sequence>
<evidence type="ECO:0000313" key="12">
    <source>
        <dbReference type="EMBL" id="KAK4523900.1"/>
    </source>
</evidence>
<dbReference type="EMBL" id="JANCYU010000020">
    <property type="protein sequence ID" value="KAK4523900.1"/>
    <property type="molecule type" value="Genomic_DNA"/>
</dbReference>
<evidence type="ECO:0000256" key="2">
    <source>
        <dbReference type="ARBA" id="ARBA00010120"/>
    </source>
</evidence>
<evidence type="ECO:0000256" key="8">
    <source>
        <dbReference type="ARBA" id="ARBA00022989"/>
    </source>
</evidence>
<reference evidence="12 13" key="1">
    <citation type="submission" date="2022-07" db="EMBL/GenBank/DDBJ databases">
        <title>Genome-wide signatures of adaptation to extreme environments.</title>
        <authorList>
            <person name="Cho C.H."/>
            <person name="Yoon H.S."/>
        </authorList>
    </citation>
    <scope>NUCLEOTIDE SEQUENCE [LARGE SCALE GENOMIC DNA]</scope>
    <source>
        <strain evidence="12 13">108.79 E11</strain>
    </source>
</reference>
<dbReference type="Pfam" id="PF00810">
    <property type="entry name" value="ER_lumen_recept"/>
    <property type="match status" value="1"/>
</dbReference>
<evidence type="ECO:0008006" key="14">
    <source>
        <dbReference type="Google" id="ProtNLM"/>
    </source>
</evidence>
<keyword evidence="6" id="KW-0931">ER-Golgi transport</keyword>
<keyword evidence="13" id="KW-1185">Reference proteome</keyword>
<evidence type="ECO:0000256" key="11">
    <source>
        <dbReference type="SAM" id="Phobius"/>
    </source>
</evidence>
<keyword evidence="3" id="KW-0813">Transport</keyword>
<evidence type="ECO:0000256" key="3">
    <source>
        <dbReference type="ARBA" id="ARBA00022448"/>
    </source>
</evidence>
<keyword evidence="9 11" id="KW-0472">Membrane</keyword>
<dbReference type="Proteomes" id="UP001300502">
    <property type="component" value="Unassembled WGS sequence"/>
</dbReference>
<evidence type="ECO:0000256" key="4">
    <source>
        <dbReference type="ARBA" id="ARBA00022692"/>
    </source>
</evidence>
<keyword evidence="8 11" id="KW-1133">Transmembrane helix</keyword>
<evidence type="ECO:0000256" key="9">
    <source>
        <dbReference type="ARBA" id="ARBA00023136"/>
    </source>
</evidence>
<dbReference type="GO" id="GO:0015031">
    <property type="term" value="P:protein transport"/>
    <property type="evidence" value="ECO:0007669"/>
    <property type="project" value="UniProtKB-KW"/>
</dbReference>
<keyword evidence="4 11" id="KW-0812">Transmembrane</keyword>
<gene>
    <name evidence="12" type="ORF">GAYE_SCF00G1798</name>
</gene>
<keyword evidence="10" id="KW-0675">Receptor</keyword>
<dbReference type="GO" id="GO:0046923">
    <property type="term" value="F:ER retention sequence binding"/>
    <property type="evidence" value="ECO:0007669"/>
    <property type="project" value="InterPro"/>
</dbReference>
<proteinExistence type="inferred from homology"/>
<organism evidence="12 13">
    <name type="scientific">Galdieria yellowstonensis</name>
    <dbReference type="NCBI Taxonomy" id="3028027"/>
    <lineage>
        <taxon>Eukaryota</taxon>
        <taxon>Rhodophyta</taxon>
        <taxon>Bangiophyceae</taxon>
        <taxon>Galdieriales</taxon>
        <taxon>Galdieriaceae</taxon>
        <taxon>Galdieria</taxon>
    </lineage>
</organism>
<dbReference type="GO" id="GO:0016192">
    <property type="term" value="P:vesicle-mediated transport"/>
    <property type="evidence" value="ECO:0007669"/>
    <property type="project" value="UniProtKB-KW"/>
</dbReference>
<protein>
    <recommendedName>
        <fullName evidence="14">ER lumen protein-retaining receptor</fullName>
    </recommendedName>
</protein>
<keyword evidence="5" id="KW-0256">Endoplasmic reticulum</keyword>
<evidence type="ECO:0000256" key="6">
    <source>
        <dbReference type="ARBA" id="ARBA00022892"/>
    </source>
</evidence>
<evidence type="ECO:0000256" key="1">
    <source>
        <dbReference type="ARBA" id="ARBA00004477"/>
    </source>
</evidence>
<dbReference type="PRINTS" id="PR00660">
    <property type="entry name" value="ERLUMENR"/>
</dbReference>
<feature type="transmembrane region" description="Helical" evidence="11">
    <location>
        <begin position="69"/>
        <end position="91"/>
    </location>
</feature>
<dbReference type="AlphaFoldDB" id="A0AAV9I8Y3"/>
<comment type="subcellular location">
    <subcellularLocation>
        <location evidence="1">Endoplasmic reticulum membrane</location>
        <topology evidence="1">Multi-pass membrane protein</topology>
    </subcellularLocation>
</comment>